<dbReference type="Pfam" id="PF07690">
    <property type="entry name" value="MFS_1"/>
    <property type="match status" value="1"/>
</dbReference>
<dbReference type="Proteomes" id="UP001190452">
    <property type="component" value="Unassembled WGS sequence"/>
</dbReference>
<dbReference type="SUPFAM" id="SSF103473">
    <property type="entry name" value="MFS general substrate transporter"/>
    <property type="match status" value="1"/>
</dbReference>
<evidence type="ECO:0000256" key="1">
    <source>
        <dbReference type="ARBA" id="ARBA00004141"/>
    </source>
</evidence>
<evidence type="ECO:0000256" key="6">
    <source>
        <dbReference type="ARBA" id="ARBA00023136"/>
    </source>
</evidence>
<keyword evidence="5" id="KW-0534">Nitrate assimilation</keyword>
<dbReference type="InterPro" id="IPR044772">
    <property type="entry name" value="NO3_transporter"/>
</dbReference>
<dbReference type="EMBL" id="CATVXE010000015">
    <property type="protein sequence ID" value="CAJ0689752.1"/>
    <property type="molecule type" value="Genomic_DNA"/>
</dbReference>
<feature type="transmembrane region" description="Helical" evidence="7">
    <location>
        <begin position="59"/>
        <end position="80"/>
    </location>
</feature>
<gene>
    <name evidence="9" type="primary">nrtP</name>
    <name evidence="10" type="ORF">R77569_03323</name>
    <name evidence="9" type="ORF">R77591_03468</name>
</gene>
<feature type="transmembrane region" description="Helical" evidence="7">
    <location>
        <begin position="146"/>
        <end position="165"/>
    </location>
</feature>
<comment type="subcellular location">
    <subcellularLocation>
        <location evidence="1">Membrane</location>
        <topology evidence="1">Multi-pass membrane protein</topology>
    </subcellularLocation>
</comment>
<feature type="transmembrane region" description="Helical" evidence="7">
    <location>
        <begin position="216"/>
        <end position="235"/>
    </location>
</feature>
<keyword evidence="12" id="KW-1185">Reference proteome</keyword>
<keyword evidence="4 7" id="KW-1133">Transmembrane helix</keyword>
<evidence type="ECO:0000313" key="11">
    <source>
        <dbReference type="Proteomes" id="UP001190002"/>
    </source>
</evidence>
<evidence type="ECO:0000259" key="8">
    <source>
        <dbReference type="PROSITE" id="PS50850"/>
    </source>
</evidence>
<dbReference type="InterPro" id="IPR011701">
    <property type="entry name" value="MFS"/>
</dbReference>
<dbReference type="GO" id="GO:0016020">
    <property type="term" value="C:membrane"/>
    <property type="evidence" value="ECO:0007669"/>
    <property type="project" value="UniProtKB-SubCell"/>
</dbReference>
<dbReference type="Proteomes" id="UP001190002">
    <property type="component" value="Unassembled WGS sequence"/>
</dbReference>
<proteinExistence type="inferred from homology"/>
<evidence type="ECO:0000313" key="12">
    <source>
        <dbReference type="Proteomes" id="UP001190452"/>
    </source>
</evidence>
<name>A0AAD2EJM9_9RALS</name>
<evidence type="ECO:0000256" key="4">
    <source>
        <dbReference type="ARBA" id="ARBA00022989"/>
    </source>
</evidence>
<dbReference type="PANTHER" id="PTHR23515">
    <property type="entry name" value="HIGH-AFFINITY NITRATE TRANSPORTER 2.3"/>
    <property type="match status" value="1"/>
</dbReference>
<evidence type="ECO:0000256" key="2">
    <source>
        <dbReference type="ARBA" id="ARBA00008432"/>
    </source>
</evidence>
<evidence type="ECO:0000256" key="5">
    <source>
        <dbReference type="ARBA" id="ARBA00023063"/>
    </source>
</evidence>
<organism evidence="9 11">
    <name type="scientific">Ralstonia mannitolilytica</name>
    <dbReference type="NCBI Taxonomy" id="105219"/>
    <lineage>
        <taxon>Bacteria</taxon>
        <taxon>Pseudomonadati</taxon>
        <taxon>Pseudomonadota</taxon>
        <taxon>Betaproteobacteria</taxon>
        <taxon>Burkholderiales</taxon>
        <taxon>Burkholderiaceae</taxon>
        <taxon>Ralstonia</taxon>
    </lineage>
</organism>
<feature type="transmembrane region" description="Helical" evidence="7">
    <location>
        <begin position="122"/>
        <end position="140"/>
    </location>
</feature>
<evidence type="ECO:0000313" key="9">
    <source>
        <dbReference type="EMBL" id="CAJ0689752.1"/>
    </source>
</evidence>
<accession>A0AAD2EJM9</accession>
<feature type="transmembrane region" description="Helical" evidence="7">
    <location>
        <begin position="276"/>
        <end position="301"/>
    </location>
</feature>
<feature type="transmembrane region" description="Helical" evidence="7">
    <location>
        <begin position="186"/>
        <end position="210"/>
    </location>
</feature>
<keyword evidence="6 7" id="KW-0472">Membrane</keyword>
<feature type="transmembrane region" description="Helical" evidence="7">
    <location>
        <begin position="92"/>
        <end position="110"/>
    </location>
</feature>
<evidence type="ECO:0000313" key="10">
    <source>
        <dbReference type="EMBL" id="CAJ0882104.1"/>
    </source>
</evidence>
<dbReference type="GO" id="GO:0042128">
    <property type="term" value="P:nitrate assimilation"/>
    <property type="evidence" value="ECO:0007669"/>
    <property type="project" value="UniProtKB-KW"/>
</dbReference>
<sequence length="476" mass="49739">MVKALVPRVTWTTASQNPANAAWFSDAFLFLDAGFDMTGKATRIDLFSLRTPQMRAFHLTWLAFFVCFYAWFACAPLMPVLKGEFHLTPGQIANINIAAVAVTILVRLLVGPLCDRFGPRKTYTGLLVLGAIPVLGVALAQSYEAFLFFRLAIGAIGASFVITQYHTSVMFAPNVVGTANAAAAGWGNAGGGVAQGTMPLLLTAIVMMGVTQSMGWRLAMVVPGVAMLIVAALYWRYTQDCPEGNYAELRAAGKTVDGGKKGGWGSFVAAAGNYRVWLLFITYGACFGVEIFIHNIAATYYVDHFGLSLSAAGMAAASFGLLALFARALGGIVSDRVAAKRGLDARTQLLCVLMIGEGLGLFGFAHAGSVTVAVLAMLGFGLFTHMACGATYALVPFIDRRALGGVAGIIGAGGNAGAVAAGFLLKGMADTQATLSVLGVLVGLSAICAIAVRFSAEHKAREQALYDNTLAAAGNA</sequence>
<feature type="transmembrane region" description="Helical" evidence="7">
    <location>
        <begin position="307"/>
        <end position="329"/>
    </location>
</feature>
<dbReference type="InterPro" id="IPR036259">
    <property type="entry name" value="MFS_trans_sf"/>
</dbReference>
<dbReference type="InterPro" id="IPR020846">
    <property type="entry name" value="MFS_dom"/>
</dbReference>
<dbReference type="EMBL" id="CAUDKV010000014">
    <property type="protein sequence ID" value="CAJ0882104.1"/>
    <property type="molecule type" value="Genomic_DNA"/>
</dbReference>
<dbReference type="AlphaFoldDB" id="A0AAD2EJM9"/>
<feature type="transmembrane region" description="Helical" evidence="7">
    <location>
        <begin position="437"/>
        <end position="456"/>
    </location>
</feature>
<keyword evidence="3 7" id="KW-0812">Transmembrane</keyword>
<evidence type="ECO:0000256" key="7">
    <source>
        <dbReference type="SAM" id="Phobius"/>
    </source>
</evidence>
<reference evidence="9 12" key="1">
    <citation type="submission" date="2023-07" db="EMBL/GenBank/DDBJ databases">
        <authorList>
            <person name="Peeters C."/>
        </authorList>
    </citation>
    <scope>NUCLEOTIDE SEQUENCE</scope>
    <source>
        <strain evidence="10 12">R-77569</strain>
        <strain evidence="9">R-77591</strain>
    </source>
</reference>
<feature type="transmembrane region" description="Helical" evidence="7">
    <location>
        <begin position="373"/>
        <end position="395"/>
    </location>
</feature>
<feature type="domain" description="Major facilitator superfamily (MFS) profile" evidence="8">
    <location>
        <begin position="56"/>
        <end position="460"/>
    </location>
</feature>
<evidence type="ECO:0000256" key="3">
    <source>
        <dbReference type="ARBA" id="ARBA00022692"/>
    </source>
</evidence>
<comment type="similarity">
    <text evidence="2">Belongs to the major facilitator superfamily. Nitrate/nitrite porter (TC 2.A.1.8) family.</text>
</comment>
<dbReference type="GO" id="GO:0015112">
    <property type="term" value="F:nitrate transmembrane transporter activity"/>
    <property type="evidence" value="ECO:0007669"/>
    <property type="project" value="InterPro"/>
</dbReference>
<comment type="caution">
    <text evidence="9">The sequence shown here is derived from an EMBL/GenBank/DDBJ whole genome shotgun (WGS) entry which is preliminary data.</text>
</comment>
<protein>
    <submittedName>
        <fullName evidence="9">Nitrate/nitrite transporter NrtP</fullName>
    </submittedName>
</protein>
<dbReference type="Gene3D" id="1.20.1250.20">
    <property type="entry name" value="MFS general substrate transporter like domains"/>
    <property type="match status" value="2"/>
</dbReference>
<dbReference type="PROSITE" id="PS50850">
    <property type="entry name" value="MFS"/>
    <property type="match status" value="1"/>
</dbReference>
<feature type="transmembrane region" description="Helical" evidence="7">
    <location>
        <begin position="349"/>
        <end position="367"/>
    </location>
</feature>
<feature type="transmembrane region" description="Helical" evidence="7">
    <location>
        <begin position="402"/>
        <end position="425"/>
    </location>
</feature>